<dbReference type="InterPro" id="IPR007110">
    <property type="entry name" value="Ig-like_dom"/>
</dbReference>
<dbReference type="PRINTS" id="PR00014">
    <property type="entry name" value="FNTYPEIII"/>
</dbReference>
<dbReference type="SMART" id="SM00060">
    <property type="entry name" value="FN3"/>
    <property type="match status" value="1"/>
</dbReference>
<evidence type="ECO:0000256" key="4">
    <source>
        <dbReference type="ARBA" id="ARBA00022729"/>
    </source>
</evidence>
<feature type="region of interest" description="Disordered" evidence="8">
    <location>
        <begin position="1394"/>
        <end position="1414"/>
    </location>
</feature>
<dbReference type="FunFam" id="2.60.40.10:FF:001847">
    <property type="entry name" value="Titin homolog"/>
    <property type="match status" value="1"/>
</dbReference>
<dbReference type="Pfam" id="PF07679">
    <property type="entry name" value="I-set"/>
    <property type="match status" value="11"/>
</dbReference>
<dbReference type="FunFam" id="2.60.40.10:FF:000080">
    <property type="entry name" value="Myosin light chain kinase, smooth muscle"/>
    <property type="match status" value="2"/>
</dbReference>
<gene>
    <name evidence="11" type="ORF">GCK32_008785</name>
</gene>
<keyword evidence="3" id="KW-0963">Cytoplasm</keyword>
<dbReference type="InterPro" id="IPR003598">
    <property type="entry name" value="Ig_sub2"/>
</dbReference>
<evidence type="ECO:0000256" key="2">
    <source>
        <dbReference type="ARBA" id="ARBA00006692"/>
    </source>
</evidence>
<feature type="domain" description="Ig-like" evidence="9">
    <location>
        <begin position="409"/>
        <end position="499"/>
    </location>
</feature>
<name>A0AAN8IET7_TRICO</name>
<dbReference type="GO" id="GO:0008046">
    <property type="term" value="F:axon guidance receptor activity"/>
    <property type="evidence" value="ECO:0007669"/>
    <property type="project" value="TreeGrafter"/>
</dbReference>
<sequence>MLGQCECSCDVVVKVPDGFVAPSFEKALEDVSCEEMELLTLPVKILANPPPEITWYCDDKELQHDSNHRLRFDDDAKEYSLTIVKAYAEDSGEYRCVARNPLGEAESVCCVRIEEPEEKRSKKIDESKAPKFSMHLVNPREVPEGAELILTCVVTGTPHPKISWLKDGKRLSMADKDATYDNGVCTLTIASACMADTGSYTCEAENIHGKARSETVVNITSSVETDQSAPKFVELLMDQIVQETEEILLECRFKGKPSPVIAWYKDGQKLVVENRMLQYSDRKGVARLDIMNCVPGDSGEYSCEAVNALGKDTTECRVKVTGSRELLELEVDGVPTPVIEWYHDGKLVTESRTLRTTFDGRVAILKIYEAQPEQQGQYICKVSNKLGVVESRASLIVEREDTDQASNIPVFIKKIQNVTVKELGGDVSLSCQVRGSSPLVICWLHNGSPIESDISYRIRSFDDGISTLEIHALTEDLCGTYTVTASNPHGDAHSSAVVELERITDETAVPSAPAFVVAPKSKVVVDESSSLTIVCDISGSSSMRVTWLRNGRALNATDRIRMEQDGLTFRLIATNVTAEDEGNYTIVAKDEFGEVTANSEVLVTPRRDAAPPSVKIVKGPPDAIKSGPVMENCTKDSISLSWEPPEYDHGSKVQDYRVEQRTPDQQHWVEVAMVTRPRCAIKNLMPNSEYLFRVAARNAEGFSESSPVVNVRTLPAGTKPQFTDSPPSSLSAMEDEALSIVAKFSGSPTPSVKWYKNGKEIATSDGSIVTGASSSTLTIAKAHSGVDDGTYTCQIENELGQASCDVAVSVITSKEETHEVDALTERDDKVGLGAPSVAKPLSNETVQSGQQFTLSCRFAGKDGIAKWYHDDDKVSSTGRYELLTSPNGSQKLVCHNSCLSDAGMYRCVLTSEKGMAQTECEVFVKVAEDQVAPVFEKELEDITTLTGKKLVLSCRAVGHPEPNLVWTKDGERITTSRRVRLEFDDKGMSELHIHDCAAQDAGIYLCTATNTNGVQSTQCTLTVAEVSGKDAHLVIAEEEKIVKPRFIRAPPSVLDAQEGGQFKLIAKASLLYLNQSSVVVVAAVGEPKPTLTWKKDGREVTRSNRPYKTYLTGDGESHLLVECVVSKTSGIFSCIAHNIHGEAVTETQVFVHRGKTSAPAAEKPAFSEHLKDTGVVAGHPVTLGCKVCENIQGTCILRNQQGTYKCVASNELGQASSVCYLLVGDLKDERAGPPRFLRCLRDVWTPLGEEVVFEVEVAGYPAPELTWYHQDKKIVEGKTVKITYLSETVCELRVSQVTLKDLGSYAVEAANVHGVVRTTSSLNVGEPRHAEPPQFQQVDTPGISVKPKVAFHEEVKKSASTVRMEMRKKGAPPVFLQGLEDMELEAGASAAVAGKLKGKHRHRHGEHKGGRTPRMDARGLAASIVAGMKIDDESRRQTMEEIRDTIQTRNQKMCRPKFIVKPRPKKVLEEFKSLRLKTAISANPTPVVHWDREGVILETGNKYSIYNDGDFYYLEVHSNSVFFLNICLLRENF</sequence>
<dbReference type="SUPFAM" id="SSF49265">
    <property type="entry name" value="Fibronectin type III"/>
    <property type="match status" value="1"/>
</dbReference>
<dbReference type="PANTHER" id="PTHR45080:SF8">
    <property type="entry name" value="IG-LIKE DOMAIN-CONTAINING PROTEIN"/>
    <property type="match status" value="1"/>
</dbReference>
<evidence type="ECO:0000313" key="12">
    <source>
        <dbReference type="Proteomes" id="UP001331761"/>
    </source>
</evidence>
<dbReference type="InterPro" id="IPR013098">
    <property type="entry name" value="Ig_I-set"/>
</dbReference>
<feature type="compositionally biased region" description="Basic residues" evidence="8">
    <location>
        <begin position="1396"/>
        <end position="1406"/>
    </location>
</feature>
<accession>A0AAN8IET7</accession>
<dbReference type="CDD" id="cd00063">
    <property type="entry name" value="FN3"/>
    <property type="match status" value="1"/>
</dbReference>
<feature type="domain" description="Ig-like" evidence="9">
    <location>
        <begin position="130"/>
        <end position="220"/>
    </location>
</feature>
<feature type="domain" description="Ig-like" evidence="9">
    <location>
        <begin position="1234"/>
        <end position="1323"/>
    </location>
</feature>
<evidence type="ECO:0000259" key="9">
    <source>
        <dbReference type="PROSITE" id="PS50835"/>
    </source>
</evidence>
<proteinExistence type="inferred from homology"/>
<dbReference type="GO" id="GO:0043025">
    <property type="term" value="C:neuronal cell body"/>
    <property type="evidence" value="ECO:0007669"/>
    <property type="project" value="TreeGrafter"/>
</dbReference>
<keyword evidence="6" id="KW-1015">Disulfide bond</keyword>
<dbReference type="InterPro" id="IPR003599">
    <property type="entry name" value="Ig_sub"/>
</dbReference>
<keyword evidence="4" id="KW-0732">Signal</keyword>
<evidence type="ECO:0008006" key="13">
    <source>
        <dbReference type="Google" id="ProtNLM"/>
    </source>
</evidence>
<evidence type="ECO:0000256" key="5">
    <source>
        <dbReference type="ARBA" id="ARBA00022737"/>
    </source>
</evidence>
<keyword evidence="12" id="KW-1185">Reference proteome</keyword>
<feature type="domain" description="Ig-like" evidence="9">
    <location>
        <begin position="513"/>
        <end position="604"/>
    </location>
</feature>
<feature type="domain" description="Ig-like" evidence="9">
    <location>
        <begin position="835"/>
        <end position="923"/>
    </location>
</feature>
<dbReference type="GO" id="GO:0007156">
    <property type="term" value="P:homophilic cell adhesion via plasma membrane adhesion molecules"/>
    <property type="evidence" value="ECO:0007669"/>
    <property type="project" value="TreeGrafter"/>
</dbReference>
<comment type="caution">
    <text evidence="11">The sequence shown here is derived from an EMBL/GenBank/DDBJ whole genome shotgun (WGS) entry which is preliminary data.</text>
</comment>
<reference evidence="11 12" key="1">
    <citation type="submission" date="2019-10" db="EMBL/GenBank/DDBJ databases">
        <title>Assembly and Annotation for the nematode Trichostrongylus colubriformis.</title>
        <authorList>
            <person name="Martin J."/>
        </authorList>
    </citation>
    <scope>NUCLEOTIDE SEQUENCE [LARGE SCALE GENOMIC DNA]</scope>
    <source>
        <strain evidence="11">G859</strain>
        <tissue evidence="11">Whole worm</tissue>
    </source>
</reference>
<dbReference type="PANTHER" id="PTHR45080">
    <property type="entry name" value="CONTACTIN 5"/>
    <property type="match status" value="1"/>
</dbReference>
<dbReference type="Gene3D" id="2.60.40.10">
    <property type="entry name" value="Immunoglobulins"/>
    <property type="match status" value="13"/>
</dbReference>
<dbReference type="Proteomes" id="UP001331761">
    <property type="component" value="Unassembled WGS sequence"/>
</dbReference>
<evidence type="ECO:0000256" key="1">
    <source>
        <dbReference type="ARBA" id="ARBA00004161"/>
    </source>
</evidence>
<organism evidence="11 12">
    <name type="scientific">Trichostrongylus colubriformis</name>
    <name type="common">Black scour worm</name>
    <dbReference type="NCBI Taxonomy" id="6319"/>
    <lineage>
        <taxon>Eukaryota</taxon>
        <taxon>Metazoa</taxon>
        <taxon>Ecdysozoa</taxon>
        <taxon>Nematoda</taxon>
        <taxon>Chromadorea</taxon>
        <taxon>Rhabditida</taxon>
        <taxon>Rhabditina</taxon>
        <taxon>Rhabditomorpha</taxon>
        <taxon>Strongyloidea</taxon>
        <taxon>Trichostrongylidae</taxon>
        <taxon>Trichostrongylus</taxon>
    </lineage>
</organism>
<evidence type="ECO:0000256" key="6">
    <source>
        <dbReference type="ARBA" id="ARBA00023157"/>
    </source>
</evidence>
<keyword evidence="5" id="KW-0677">Repeat</keyword>
<dbReference type="GO" id="GO:0050808">
    <property type="term" value="P:synapse organization"/>
    <property type="evidence" value="ECO:0007669"/>
    <property type="project" value="TreeGrafter"/>
</dbReference>
<dbReference type="SUPFAM" id="SSF48726">
    <property type="entry name" value="Immunoglobulin"/>
    <property type="match status" value="13"/>
</dbReference>
<dbReference type="InterPro" id="IPR036116">
    <property type="entry name" value="FN3_sf"/>
</dbReference>
<dbReference type="PROSITE" id="PS50835">
    <property type="entry name" value="IG_LIKE"/>
    <property type="match status" value="11"/>
</dbReference>
<dbReference type="InterPro" id="IPR036179">
    <property type="entry name" value="Ig-like_dom_sf"/>
</dbReference>
<dbReference type="GO" id="GO:0005886">
    <property type="term" value="C:plasma membrane"/>
    <property type="evidence" value="ECO:0007669"/>
    <property type="project" value="TreeGrafter"/>
</dbReference>
<evidence type="ECO:0000259" key="10">
    <source>
        <dbReference type="PROSITE" id="PS50853"/>
    </source>
</evidence>
<dbReference type="FunFam" id="2.60.40.10:FF:000612">
    <property type="entry name" value="palladin isoform X1"/>
    <property type="match status" value="1"/>
</dbReference>
<protein>
    <recommendedName>
        <fullName evidence="13">Immunoglobulin I-set domain protein</fullName>
    </recommendedName>
</protein>
<dbReference type="InterPro" id="IPR013783">
    <property type="entry name" value="Ig-like_fold"/>
</dbReference>
<keyword evidence="7" id="KW-0393">Immunoglobulin domain</keyword>
<dbReference type="SMART" id="SM00408">
    <property type="entry name" value="IGc2"/>
    <property type="match status" value="11"/>
</dbReference>
<feature type="domain" description="Ig-like" evidence="9">
    <location>
        <begin position="720"/>
        <end position="809"/>
    </location>
</feature>
<dbReference type="InterPro" id="IPR003961">
    <property type="entry name" value="FN3_dom"/>
</dbReference>
<dbReference type="PROSITE" id="PS50853">
    <property type="entry name" value="FN3"/>
    <property type="match status" value="1"/>
</dbReference>
<comment type="subcellular location">
    <subcellularLocation>
        <location evidence="1">Cytoplasm</location>
        <location evidence="1">Myofibril</location>
        <location evidence="1">Sarcomere</location>
        <location evidence="1">A band</location>
    </subcellularLocation>
</comment>
<feature type="domain" description="Ig-like" evidence="9">
    <location>
        <begin position="1044"/>
        <end position="1152"/>
    </location>
</feature>
<evidence type="ECO:0000256" key="3">
    <source>
        <dbReference type="ARBA" id="ARBA00022490"/>
    </source>
</evidence>
<dbReference type="FunFam" id="2.60.40.10:FF:000032">
    <property type="entry name" value="palladin isoform X1"/>
    <property type="match status" value="1"/>
</dbReference>
<dbReference type="GO" id="GO:0031672">
    <property type="term" value="C:A band"/>
    <property type="evidence" value="ECO:0007669"/>
    <property type="project" value="UniProtKB-SubCell"/>
</dbReference>
<dbReference type="Pfam" id="PF00041">
    <property type="entry name" value="fn3"/>
    <property type="match status" value="1"/>
</dbReference>
<evidence type="ECO:0000256" key="7">
    <source>
        <dbReference type="ARBA" id="ARBA00023319"/>
    </source>
</evidence>
<feature type="domain" description="Ig-like" evidence="9">
    <location>
        <begin position="22"/>
        <end position="109"/>
    </location>
</feature>
<dbReference type="GO" id="GO:0030424">
    <property type="term" value="C:axon"/>
    <property type="evidence" value="ECO:0007669"/>
    <property type="project" value="TreeGrafter"/>
</dbReference>
<dbReference type="EMBL" id="WIXE01017167">
    <property type="protein sequence ID" value="KAK5971969.1"/>
    <property type="molecule type" value="Genomic_DNA"/>
</dbReference>
<feature type="domain" description="Ig-like" evidence="9">
    <location>
        <begin position="322"/>
        <end position="396"/>
    </location>
</feature>
<dbReference type="SMART" id="SM00409">
    <property type="entry name" value="IG"/>
    <property type="match status" value="11"/>
</dbReference>
<evidence type="ECO:0000256" key="8">
    <source>
        <dbReference type="SAM" id="MobiDB-lite"/>
    </source>
</evidence>
<feature type="domain" description="Ig-like" evidence="9">
    <location>
        <begin position="230"/>
        <end position="321"/>
    </location>
</feature>
<feature type="domain" description="Fibronectin type-III" evidence="10">
    <location>
        <begin position="620"/>
        <end position="716"/>
    </location>
</feature>
<evidence type="ECO:0000313" key="11">
    <source>
        <dbReference type="EMBL" id="KAK5971969.1"/>
    </source>
</evidence>
<dbReference type="FunFam" id="2.60.40.10:FF:000107">
    <property type="entry name" value="Myosin, light chain kinase a"/>
    <property type="match status" value="3"/>
</dbReference>
<feature type="domain" description="Ig-like" evidence="9">
    <location>
        <begin position="933"/>
        <end position="1022"/>
    </location>
</feature>
<dbReference type="InterPro" id="IPR050958">
    <property type="entry name" value="Cell_Adh-Cytoskel_Orgn"/>
</dbReference>
<dbReference type="FunFam" id="2.60.40.10:FF:000345">
    <property type="entry name" value="Muscle M-line assembly protein unc-89"/>
    <property type="match status" value="1"/>
</dbReference>
<comment type="similarity">
    <text evidence="2">Belongs to the protein kinase superfamily. CAMK Ser/Thr protein kinase family.</text>
</comment>